<comment type="caution">
    <text evidence="2">The sequence shown here is derived from an EMBL/GenBank/DDBJ whole genome shotgun (WGS) entry which is preliminary data.</text>
</comment>
<protein>
    <submittedName>
        <fullName evidence="2">Uncharacterized protein</fullName>
    </submittedName>
</protein>
<organism evidence="2 3">
    <name type="scientific">Rotaria socialis</name>
    <dbReference type="NCBI Taxonomy" id="392032"/>
    <lineage>
        <taxon>Eukaryota</taxon>
        <taxon>Metazoa</taxon>
        <taxon>Spiralia</taxon>
        <taxon>Gnathifera</taxon>
        <taxon>Rotifera</taxon>
        <taxon>Eurotatoria</taxon>
        <taxon>Bdelloidea</taxon>
        <taxon>Philodinida</taxon>
        <taxon>Philodinidae</taxon>
        <taxon>Rotaria</taxon>
    </lineage>
</organism>
<evidence type="ECO:0000256" key="1">
    <source>
        <dbReference type="SAM" id="MobiDB-lite"/>
    </source>
</evidence>
<feature type="region of interest" description="Disordered" evidence="1">
    <location>
        <begin position="1"/>
        <end position="34"/>
    </location>
</feature>
<proteinExistence type="predicted"/>
<reference evidence="2" key="1">
    <citation type="submission" date="2021-02" db="EMBL/GenBank/DDBJ databases">
        <authorList>
            <person name="Nowell W R."/>
        </authorList>
    </citation>
    <scope>NUCLEOTIDE SEQUENCE</scope>
</reference>
<dbReference type="AlphaFoldDB" id="A0A821JG46"/>
<evidence type="ECO:0000313" key="2">
    <source>
        <dbReference type="EMBL" id="CAF4718049.1"/>
    </source>
</evidence>
<feature type="compositionally biased region" description="Polar residues" evidence="1">
    <location>
        <begin position="1"/>
        <end position="25"/>
    </location>
</feature>
<name>A0A821JG46_9BILA</name>
<sequence length="34" mass="3597">QHGNEQLAQNSHTAGSDISQGSTAEGMNDEIIQK</sequence>
<gene>
    <name evidence="2" type="ORF">TSG867_LOCUS33974</name>
</gene>
<feature type="non-terminal residue" evidence="2">
    <location>
        <position position="34"/>
    </location>
</feature>
<accession>A0A821JG46</accession>
<evidence type="ECO:0000313" key="3">
    <source>
        <dbReference type="Proteomes" id="UP000663862"/>
    </source>
</evidence>
<dbReference type="EMBL" id="CAJOBQ010013628">
    <property type="protein sequence ID" value="CAF4718049.1"/>
    <property type="molecule type" value="Genomic_DNA"/>
</dbReference>
<feature type="non-terminal residue" evidence="2">
    <location>
        <position position="1"/>
    </location>
</feature>
<dbReference type="Proteomes" id="UP000663862">
    <property type="component" value="Unassembled WGS sequence"/>
</dbReference>